<proteinExistence type="predicted"/>
<dbReference type="EMBL" id="CANHGI010000003">
    <property type="protein sequence ID" value="CAI5445564.1"/>
    <property type="molecule type" value="Genomic_DNA"/>
</dbReference>
<dbReference type="AlphaFoldDB" id="A0A9P1IHG5"/>
<evidence type="ECO:0008006" key="4">
    <source>
        <dbReference type="Google" id="ProtNLM"/>
    </source>
</evidence>
<keyword evidence="1" id="KW-0732">Signal</keyword>
<keyword evidence="3" id="KW-1185">Reference proteome</keyword>
<sequence length="277" mass="32593">MICLLILFAILFSNINSQFNPCLIDPSICIAFEDFDVNCTCILLPDENSKSIKNITDEVYLWFSGLPISLDFIQTVTIEKLFREKLSIRIPQSRFYDFQDQELSENIYRNLEIVENIALFEVNSSKSQATLDYLIENEIIRSSQLSNSTQIQKWCLEGECNAFVYESQILNRTEGIYSHTAEILQIIEYKQRSIFAVSSVFGVFSVPRVQHLQCEHRCKVFYWNEREMCRENCVLNLRYDKVAVTGDIKRNFDYFVQSAAVQNFRNKYRKYVKNYPR</sequence>
<name>A0A9P1IHG5_9PELO</name>
<evidence type="ECO:0000313" key="3">
    <source>
        <dbReference type="Proteomes" id="UP001152747"/>
    </source>
</evidence>
<evidence type="ECO:0000256" key="1">
    <source>
        <dbReference type="SAM" id="SignalP"/>
    </source>
</evidence>
<reference evidence="2" key="1">
    <citation type="submission" date="2022-11" db="EMBL/GenBank/DDBJ databases">
        <authorList>
            <person name="Kikuchi T."/>
        </authorList>
    </citation>
    <scope>NUCLEOTIDE SEQUENCE</scope>
    <source>
        <strain evidence="2">PS1010</strain>
    </source>
</reference>
<gene>
    <name evidence="2" type="ORF">CAMP_LOCUS8201</name>
</gene>
<comment type="caution">
    <text evidence="2">The sequence shown here is derived from an EMBL/GenBank/DDBJ whole genome shotgun (WGS) entry which is preliminary data.</text>
</comment>
<feature type="chain" id="PRO_5040326957" description="Receptor L-domain domain-containing protein" evidence="1">
    <location>
        <begin position="18"/>
        <end position="277"/>
    </location>
</feature>
<feature type="signal peptide" evidence="1">
    <location>
        <begin position="1"/>
        <end position="17"/>
    </location>
</feature>
<evidence type="ECO:0000313" key="2">
    <source>
        <dbReference type="EMBL" id="CAI5445564.1"/>
    </source>
</evidence>
<protein>
    <recommendedName>
        <fullName evidence="4">Receptor L-domain domain-containing protein</fullName>
    </recommendedName>
</protein>
<dbReference type="Proteomes" id="UP001152747">
    <property type="component" value="Unassembled WGS sequence"/>
</dbReference>
<organism evidence="2 3">
    <name type="scientific">Caenorhabditis angaria</name>
    <dbReference type="NCBI Taxonomy" id="860376"/>
    <lineage>
        <taxon>Eukaryota</taxon>
        <taxon>Metazoa</taxon>
        <taxon>Ecdysozoa</taxon>
        <taxon>Nematoda</taxon>
        <taxon>Chromadorea</taxon>
        <taxon>Rhabditida</taxon>
        <taxon>Rhabditina</taxon>
        <taxon>Rhabditomorpha</taxon>
        <taxon>Rhabditoidea</taxon>
        <taxon>Rhabditidae</taxon>
        <taxon>Peloderinae</taxon>
        <taxon>Caenorhabditis</taxon>
    </lineage>
</organism>
<dbReference type="OrthoDB" id="5849360at2759"/>
<accession>A0A9P1IHG5</accession>